<reference evidence="1 2" key="1">
    <citation type="journal article" date="2022" name="bioRxiv">
        <title>The genome of the oomycete Peronosclerospora sorghi, a cosmopolitan pathogen of maize and sorghum, is inflated with dispersed pseudogenes.</title>
        <authorList>
            <person name="Fletcher K."/>
            <person name="Martin F."/>
            <person name="Isakeit T."/>
            <person name="Cavanaugh K."/>
            <person name="Magill C."/>
            <person name="Michelmore R."/>
        </authorList>
    </citation>
    <scope>NUCLEOTIDE SEQUENCE [LARGE SCALE GENOMIC DNA]</scope>
    <source>
        <strain evidence="1">P6</strain>
    </source>
</reference>
<gene>
    <name evidence="1" type="ORF">PsorP6_013005</name>
</gene>
<proteinExistence type="predicted"/>
<accession>A0ACC0WHJ0</accession>
<dbReference type="EMBL" id="CM047592">
    <property type="protein sequence ID" value="KAI9917756.1"/>
    <property type="molecule type" value="Genomic_DNA"/>
</dbReference>
<protein>
    <submittedName>
        <fullName evidence="1">Uncharacterized protein</fullName>
    </submittedName>
</protein>
<sequence>MGVKAEKNLLKKPPSSAKLLAFLQTVGSSSMTLPNYEVSEVEEDDFVAVEAEEAFSAEEDSYAAEEEVATFDENAVEKEAS</sequence>
<evidence type="ECO:0000313" key="1">
    <source>
        <dbReference type="EMBL" id="KAI9917756.1"/>
    </source>
</evidence>
<keyword evidence="2" id="KW-1185">Reference proteome</keyword>
<evidence type="ECO:0000313" key="2">
    <source>
        <dbReference type="Proteomes" id="UP001163321"/>
    </source>
</evidence>
<dbReference type="Proteomes" id="UP001163321">
    <property type="component" value="Chromosome 13"/>
</dbReference>
<comment type="caution">
    <text evidence="1">The sequence shown here is derived from an EMBL/GenBank/DDBJ whole genome shotgun (WGS) entry which is preliminary data.</text>
</comment>
<organism evidence="1 2">
    <name type="scientific">Peronosclerospora sorghi</name>
    <dbReference type="NCBI Taxonomy" id="230839"/>
    <lineage>
        <taxon>Eukaryota</taxon>
        <taxon>Sar</taxon>
        <taxon>Stramenopiles</taxon>
        <taxon>Oomycota</taxon>
        <taxon>Peronosporomycetes</taxon>
        <taxon>Peronosporales</taxon>
        <taxon>Peronosporaceae</taxon>
        <taxon>Peronosclerospora</taxon>
    </lineage>
</organism>
<name>A0ACC0WHJ0_9STRA</name>